<proteinExistence type="predicted"/>
<accession>A0A5C6T012</accession>
<dbReference type="EMBL" id="VMNF01000008">
    <property type="protein sequence ID" value="TXC03041.1"/>
    <property type="molecule type" value="Genomic_DNA"/>
</dbReference>
<organism evidence="1 2">
    <name type="scientific">Fusarium oxysporum f. sp. cubense</name>
    <dbReference type="NCBI Taxonomy" id="61366"/>
    <lineage>
        <taxon>Eukaryota</taxon>
        <taxon>Fungi</taxon>
        <taxon>Dikarya</taxon>
        <taxon>Ascomycota</taxon>
        <taxon>Pezizomycotina</taxon>
        <taxon>Sordariomycetes</taxon>
        <taxon>Hypocreomycetidae</taxon>
        <taxon>Hypocreales</taxon>
        <taxon>Nectriaceae</taxon>
        <taxon>Fusarium</taxon>
        <taxon>Fusarium oxysporum species complex</taxon>
    </lineage>
</organism>
<dbReference type="Proteomes" id="UP000321331">
    <property type="component" value="Unassembled WGS sequence"/>
</dbReference>
<protein>
    <submittedName>
        <fullName evidence="1">Uncharacterized protein</fullName>
    </submittedName>
</protein>
<gene>
    <name evidence="1" type="ORF">FocTR4_00015643</name>
</gene>
<name>A0A5C6T012_FUSOC</name>
<reference evidence="1 2" key="1">
    <citation type="submission" date="2019-07" db="EMBL/GenBank/DDBJ databases">
        <title>The First High-Quality Draft Genome Sequence of the Causal Agent of the Current Panama Disease Epidemic.</title>
        <authorList>
            <person name="Warmington R.J."/>
            <person name="Kay W."/>
            <person name="Jeffries A."/>
            <person name="Bebber D."/>
            <person name="Moore K."/>
            <person name="Studholme D.J."/>
        </authorList>
    </citation>
    <scope>NUCLEOTIDE SEQUENCE [LARGE SCALE GENOMIC DNA]</scope>
    <source>
        <strain evidence="1 2">TR4</strain>
    </source>
</reference>
<evidence type="ECO:0000313" key="2">
    <source>
        <dbReference type="Proteomes" id="UP000321331"/>
    </source>
</evidence>
<evidence type="ECO:0000313" key="1">
    <source>
        <dbReference type="EMBL" id="TXC03041.1"/>
    </source>
</evidence>
<sequence length="87" mass="9635">MIHRPTFAAAEKISSRLLFTMIVSGSIYNNAEDFSDITPEGFDTLESIVFEHKEFELMVNGDHDCGLKACDMHIELSNAAAIVNISN</sequence>
<dbReference type="AlphaFoldDB" id="A0A5C6T012"/>
<comment type="caution">
    <text evidence="1">The sequence shown here is derived from an EMBL/GenBank/DDBJ whole genome shotgun (WGS) entry which is preliminary data.</text>
</comment>